<dbReference type="PROSITE" id="PS50143">
    <property type="entry name" value="BIR_REPEAT_2"/>
    <property type="match status" value="1"/>
</dbReference>
<dbReference type="GO" id="GO:0007059">
    <property type="term" value="P:chromosome segregation"/>
    <property type="evidence" value="ECO:0007669"/>
    <property type="project" value="UniProtKB-KW"/>
</dbReference>
<keyword evidence="13" id="KW-0832">Ubl conjugation</keyword>
<dbReference type="InterPro" id="IPR001370">
    <property type="entry name" value="BIR_rpt"/>
</dbReference>
<keyword evidence="6" id="KW-0963">Cytoplasm</keyword>
<dbReference type="GeneID" id="103025428"/>
<dbReference type="SMART" id="SM00238">
    <property type="entry name" value="BIR"/>
    <property type="match status" value="1"/>
</dbReference>
<dbReference type="Proteomes" id="UP000694621">
    <property type="component" value="Unplaced"/>
</dbReference>
<keyword evidence="14" id="KW-0206">Cytoskeleton</keyword>
<evidence type="ECO:0000256" key="15">
    <source>
        <dbReference type="ARBA" id="ARBA00023242"/>
    </source>
</evidence>
<evidence type="ECO:0000256" key="10">
    <source>
        <dbReference type="ARBA" id="ARBA00022776"/>
    </source>
</evidence>
<dbReference type="KEGG" id="amex:103025428"/>
<dbReference type="FunFam" id="1.10.1170.10:FF:000009">
    <property type="entry name" value="Baculoviral IAP repeat-containing protein 5"/>
    <property type="match status" value="1"/>
</dbReference>
<accession>A0A8B9KK41</accession>
<keyword evidence="10" id="KW-0498">Mitosis</keyword>
<evidence type="ECO:0000313" key="20">
    <source>
        <dbReference type="Proteomes" id="UP000694621"/>
    </source>
</evidence>
<dbReference type="Pfam" id="PF00653">
    <property type="entry name" value="BIR"/>
    <property type="match status" value="1"/>
</dbReference>
<evidence type="ECO:0000256" key="6">
    <source>
        <dbReference type="ARBA" id="ARBA00022490"/>
    </source>
</evidence>
<keyword evidence="7" id="KW-0597">Phosphoprotein</keyword>
<keyword evidence="9" id="KW-0479">Metal-binding</keyword>
<evidence type="ECO:0000313" key="19">
    <source>
        <dbReference type="Ensembl" id="ENSAMXP00005035970.1"/>
    </source>
</evidence>
<dbReference type="RefSeq" id="XP_007259356.2">
    <property type="nucleotide sequence ID" value="XM_007259294.3"/>
</dbReference>
<dbReference type="Proteomes" id="UP000752171">
    <property type="component" value="Unassembled WGS sequence"/>
</dbReference>
<dbReference type="EMBL" id="JAICCE010000015">
    <property type="protein sequence ID" value="KAG9267915.1"/>
    <property type="molecule type" value="Genomic_DNA"/>
</dbReference>
<organism evidence="19 20">
    <name type="scientific">Astyanax mexicanus</name>
    <name type="common">Blind cave fish</name>
    <name type="synonym">Astyanax fasciatus mexicanus</name>
    <dbReference type="NCBI Taxonomy" id="7994"/>
    <lineage>
        <taxon>Eukaryota</taxon>
        <taxon>Metazoa</taxon>
        <taxon>Chordata</taxon>
        <taxon>Craniata</taxon>
        <taxon>Vertebrata</taxon>
        <taxon>Euteleostomi</taxon>
        <taxon>Actinopterygii</taxon>
        <taxon>Neopterygii</taxon>
        <taxon>Teleostei</taxon>
        <taxon>Ostariophysi</taxon>
        <taxon>Characiformes</taxon>
        <taxon>Characoidei</taxon>
        <taxon>Acestrorhamphidae</taxon>
        <taxon>Acestrorhamphinae</taxon>
        <taxon>Astyanax</taxon>
    </lineage>
</organism>
<dbReference type="InterPro" id="IPR051190">
    <property type="entry name" value="Baculoviral_IAP"/>
</dbReference>
<evidence type="ECO:0000256" key="5">
    <source>
        <dbReference type="ARBA" id="ARBA00022454"/>
    </source>
</evidence>
<evidence type="ECO:0000256" key="4">
    <source>
        <dbReference type="ARBA" id="ARBA00006672"/>
    </source>
</evidence>
<dbReference type="Gene3D" id="1.10.1170.10">
    <property type="entry name" value="Inhibitor Of Apoptosis Protein (2mihbC-IAP-1), Chain A"/>
    <property type="match status" value="1"/>
</dbReference>
<dbReference type="OrthoDB" id="2196114at2759"/>
<evidence type="ECO:0000256" key="3">
    <source>
        <dbReference type="ARBA" id="ARBA00004584"/>
    </source>
</evidence>
<keyword evidence="15" id="KW-0539">Nucleus</keyword>
<dbReference type="GO" id="GO:0000775">
    <property type="term" value="C:chromosome, centromeric region"/>
    <property type="evidence" value="ECO:0007669"/>
    <property type="project" value="UniProtKB-SubCell"/>
</dbReference>
<keyword evidence="17" id="KW-0137">Centromere</keyword>
<gene>
    <name evidence="19" type="primary">birc5a</name>
    <name evidence="18" type="synonym">BIRC5.2</name>
    <name evidence="18" type="ORF">AMEX_G18791</name>
</gene>
<evidence type="ECO:0000256" key="16">
    <source>
        <dbReference type="ARBA" id="ARBA00023306"/>
    </source>
</evidence>
<evidence type="ECO:0000256" key="9">
    <source>
        <dbReference type="ARBA" id="ARBA00022723"/>
    </source>
</evidence>
<comment type="similarity">
    <text evidence="4">Belongs to the IAP family.</text>
</comment>
<reference evidence="19" key="2">
    <citation type="submission" date="2025-05" db="UniProtKB">
        <authorList>
            <consortium name="Ensembl"/>
        </authorList>
    </citation>
    <scope>IDENTIFICATION</scope>
</reference>
<dbReference type="GO" id="GO:0005634">
    <property type="term" value="C:nucleus"/>
    <property type="evidence" value="ECO:0007669"/>
    <property type="project" value="UniProtKB-SubCell"/>
</dbReference>
<dbReference type="PANTHER" id="PTHR46771">
    <property type="entry name" value="DETERIN"/>
    <property type="match status" value="1"/>
</dbReference>
<dbReference type="AlphaFoldDB" id="A0A8B9KK41"/>
<reference evidence="18 21" key="1">
    <citation type="submission" date="2021-07" db="EMBL/GenBank/DDBJ databases">
        <authorList>
            <person name="Imarazene B."/>
            <person name="Zahm M."/>
            <person name="Klopp C."/>
            <person name="Cabau C."/>
            <person name="Beille S."/>
            <person name="Jouanno E."/>
            <person name="Castinel A."/>
            <person name="Lluch J."/>
            <person name="Gil L."/>
            <person name="Kuchtly C."/>
            <person name="Lopez Roques C."/>
            <person name="Donnadieu C."/>
            <person name="Parrinello H."/>
            <person name="Journot L."/>
            <person name="Du K."/>
            <person name="Schartl M."/>
            <person name="Retaux S."/>
            <person name="Guiguen Y."/>
        </authorList>
    </citation>
    <scope>NUCLEOTIDE SEQUENCE [LARGE SCALE GENOMIC DNA]</scope>
    <source>
        <strain evidence="18">Pach_M1</strain>
        <tissue evidence="18">Testis</tissue>
    </source>
</reference>
<keyword evidence="16" id="KW-0131">Cell cycle</keyword>
<keyword evidence="12" id="KW-0862">Zinc</keyword>
<dbReference type="OMA" id="IKMYFYE"/>
<dbReference type="CDD" id="cd00022">
    <property type="entry name" value="BIR"/>
    <property type="match status" value="1"/>
</dbReference>
<evidence type="ECO:0000256" key="12">
    <source>
        <dbReference type="ARBA" id="ARBA00022833"/>
    </source>
</evidence>
<evidence type="ECO:0000256" key="2">
    <source>
        <dbReference type="ARBA" id="ARBA00004186"/>
    </source>
</evidence>
<evidence type="ECO:0000256" key="17">
    <source>
        <dbReference type="ARBA" id="ARBA00023328"/>
    </source>
</evidence>
<protein>
    <submittedName>
        <fullName evidence="18">Baculoviral IAP repeat-containing protein 5</fullName>
    </submittedName>
</protein>
<name>A0A8B9KK41_ASTMX</name>
<evidence type="ECO:0000256" key="8">
    <source>
        <dbReference type="ARBA" id="ARBA00022618"/>
    </source>
</evidence>
<evidence type="ECO:0000256" key="11">
    <source>
        <dbReference type="ARBA" id="ARBA00022829"/>
    </source>
</evidence>
<dbReference type="SUPFAM" id="SSF57924">
    <property type="entry name" value="Inhibitor of apoptosis (IAP) repeat"/>
    <property type="match status" value="1"/>
</dbReference>
<comment type="subcellular location">
    <subcellularLocation>
        <location evidence="3">Chromosome</location>
        <location evidence="3">Centromere</location>
    </subcellularLocation>
    <subcellularLocation>
        <location evidence="2">Cytoplasm</location>
        <location evidence="2">Cytoskeleton</location>
        <location evidence="2">Spindle</location>
    </subcellularLocation>
    <subcellularLocation>
        <location evidence="1">Nucleus</location>
    </subcellularLocation>
</comment>
<dbReference type="Ensembl" id="ENSAMXT00005039227.1">
    <property type="protein sequence ID" value="ENSAMXP00005035970.1"/>
    <property type="gene ID" value="ENSAMXG00005017229.1"/>
</dbReference>
<evidence type="ECO:0000256" key="13">
    <source>
        <dbReference type="ARBA" id="ARBA00022843"/>
    </source>
</evidence>
<evidence type="ECO:0000313" key="18">
    <source>
        <dbReference type="EMBL" id="KAG9267915.1"/>
    </source>
</evidence>
<dbReference type="GO" id="GO:0051301">
    <property type="term" value="P:cell division"/>
    <property type="evidence" value="ECO:0007669"/>
    <property type="project" value="UniProtKB-KW"/>
</dbReference>
<dbReference type="CTD" id="373110"/>
<keyword evidence="5" id="KW-0158">Chromosome</keyword>
<keyword evidence="11" id="KW-0159">Chromosome partition</keyword>
<dbReference type="GO" id="GO:0005819">
    <property type="term" value="C:spindle"/>
    <property type="evidence" value="ECO:0007669"/>
    <property type="project" value="UniProtKB-SubCell"/>
</dbReference>
<dbReference type="GO" id="GO:0046872">
    <property type="term" value="F:metal ion binding"/>
    <property type="evidence" value="ECO:0007669"/>
    <property type="project" value="UniProtKB-KW"/>
</dbReference>
<keyword evidence="8" id="KW-0132">Cell division</keyword>
<evidence type="ECO:0000256" key="1">
    <source>
        <dbReference type="ARBA" id="ARBA00004123"/>
    </source>
</evidence>
<evidence type="ECO:0000256" key="14">
    <source>
        <dbReference type="ARBA" id="ARBA00023212"/>
    </source>
</evidence>
<evidence type="ECO:0000256" key="7">
    <source>
        <dbReference type="ARBA" id="ARBA00022553"/>
    </source>
</evidence>
<evidence type="ECO:0000313" key="21">
    <source>
        <dbReference type="Proteomes" id="UP000752171"/>
    </source>
</evidence>
<dbReference type="PANTHER" id="PTHR46771:SF3">
    <property type="entry name" value="BACULOVIRAL IAP REPEAT-CONTAINING PROTEIN 5"/>
    <property type="match status" value="1"/>
</dbReference>
<sequence length="142" mass="16392">MTFTPDEDTKLYFYENRLLTFVGWPFEEGCACTPETMARAGFIHTPSANSPDVAQCFFCLKELEGWEPEDDPEKEHKAHSPSCTFITLKKSVESLTVEEFLRLEKERQKFVIKKKCNQTIDKFEEAAKLKRGQIIQTAMGEE</sequence>
<proteinExistence type="inferred from homology"/>